<dbReference type="PANTHER" id="PTHR10742">
    <property type="entry name" value="FLAVIN MONOAMINE OXIDASE"/>
    <property type="match status" value="1"/>
</dbReference>
<organism evidence="2 3">
    <name type="scientific">Xylocopa violacea</name>
    <name type="common">Violet carpenter bee</name>
    <name type="synonym">Apis violacea</name>
    <dbReference type="NCBI Taxonomy" id="135666"/>
    <lineage>
        <taxon>Eukaryota</taxon>
        <taxon>Metazoa</taxon>
        <taxon>Ecdysozoa</taxon>
        <taxon>Arthropoda</taxon>
        <taxon>Hexapoda</taxon>
        <taxon>Insecta</taxon>
        <taxon>Pterygota</taxon>
        <taxon>Neoptera</taxon>
        <taxon>Endopterygota</taxon>
        <taxon>Hymenoptera</taxon>
        <taxon>Apocrita</taxon>
        <taxon>Aculeata</taxon>
        <taxon>Apoidea</taxon>
        <taxon>Anthophila</taxon>
        <taxon>Apidae</taxon>
        <taxon>Xylocopa</taxon>
        <taxon>Xylocopa</taxon>
    </lineage>
</organism>
<dbReference type="SUPFAM" id="SSF51905">
    <property type="entry name" value="FAD/NAD(P)-binding domain"/>
    <property type="match status" value="2"/>
</dbReference>
<feature type="domain" description="Amine oxidase" evidence="1">
    <location>
        <begin position="512"/>
        <end position="642"/>
    </location>
</feature>
<accession>A0ABP1ND10</accession>
<dbReference type="Gene3D" id="3.50.50.60">
    <property type="entry name" value="FAD/NAD(P)-binding domain"/>
    <property type="match status" value="2"/>
</dbReference>
<dbReference type="EMBL" id="CAXAJV020001288">
    <property type="protein sequence ID" value="CAL7938136.1"/>
    <property type="molecule type" value="Genomic_DNA"/>
</dbReference>
<sequence>MFKGPKTIIIGAGAAGIAAATRLIDKGLGNITILEAKDRIGGRIHTVEFSDNIVELGAQWVHGEHGNIVFDLASPHQLLDSSKCFNDFDRHIFVTAKGEFFSKNESIEAFKIYYDISENITNTIHDAESYGEYFVNRFYKTFEENPFTTRDKAEQLLDWMQKFDNSIQCSDSWFDVSAKEITNYWTCEGDLVLNWKDHGYKTLFDLLMQKISNTKDKQSIMEKIEFCKYVNNINYTLDNNIIVKTKDGLEYTASHVICTTSLGVLKEKHSTMFTPLLPEIKQRALKGLNIGTVNKVFLEFPHRWWQEECAGFSLIWSKEDKEEFIKLNGQECEWLCDVFAFISVDYQPRVLCAWISGKFAKEMELLSDSDVSDGLYLLLETFLSKTYNIPKFDQMLRSSWYTDECFRGSYTFKSVTTEKQNVDTKDLVDPIVATNGKPIILFAGEATHEHYYSTVHGAVETGFREAERIIDFHRTRGWLKQIINDSDKMGRPVSAANQVITRTKLVIVGAGIAGLAAAKALEDAGFEDYMLLEAQSEVGGRIQSKAWNKAWIECGAQFVHGDQSQLAQLCYKYDLLSDIHSRDGQGIFIRNNGHKVDEALVEEIDDLVRTTLEEYEDYENRDIEASCENIGAVLRNSLNEHLHKKNDSLAIRTMKKEIFDWNVRFLAIDNACTTLDELSTKYWGKFKFVGGPEHLSFKA</sequence>
<comment type="caution">
    <text evidence="2">The sequence shown here is derived from an EMBL/GenBank/DDBJ whole genome shotgun (WGS) entry which is preliminary data.</text>
</comment>
<dbReference type="SUPFAM" id="SSF54373">
    <property type="entry name" value="FAD-linked reductases, C-terminal domain"/>
    <property type="match status" value="1"/>
</dbReference>
<evidence type="ECO:0000313" key="3">
    <source>
        <dbReference type="Proteomes" id="UP001642520"/>
    </source>
</evidence>
<reference evidence="2 3" key="1">
    <citation type="submission" date="2024-08" db="EMBL/GenBank/DDBJ databases">
        <authorList>
            <person name="Will J Nash"/>
            <person name="Angela Man"/>
            <person name="Seanna McTaggart"/>
            <person name="Kendall Baker"/>
            <person name="Tom Barker"/>
            <person name="Leah Catchpole"/>
            <person name="Alex Durrant"/>
            <person name="Karim Gharbi"/>
            <person name="Naomi Irish"/>
            <person name="Gemy Kaithakottil"/>
            <person name="Debby Ku"/>
            <person name="Aaliyah Providence"/>
            <person name="Felix Shaw"/>
            <person name="David Swarbreck"/>
            <person name="Chris Watkins"/>
            <person name="Ann M. McCartney"/>
            <person name="Giulio Formenti"/>
            <person name="Alice Mouton"/>
            <person name="Noel Vella"/>
            <person name="Bjorn M von Reumont"/>
            <person name="Adriana Vella"/>
            <person name="Wilfried Haerty"/>
        </authorList>
    </citation>
    <scope>NUCLEOTIDE SEQUENCE [LARGE SCALE GENOMIC DNA]</scope>
</reference>
<gene>
    <name evidence="2" type="ORF">XYLVIOL_LOCUS3107</name>
</gene>
<evidence type="ECO:0000313" key="2">
    <source>
        <dbReference type="EMBL" id="CAL7938136.1"/>
    </source>
</evidence>
<evidence type="ECO:0000259" key="1">
    <source>
        <dbReference type="Pfam" id="PF01593"/>
    </source>
</evidence>
<feature type="domain" description="Amine oxidase" evidence="1">
    <location>
        <begin position="15"/>
        <end position="470"/>
    </location>
</feature>
<dbReference type="Gene3D" id="3.90.660.10">
    <property type="match status" value="1"/>
</dbReference>
<dbReference type="InterPro" id="IPR050281">
    <property type="entry name" value="Flavin_monoamine_oxidase"/>
</dbReference>
<dbReference type="InterPro" id="IPR002937">
    <property type="entry name" value="Amino_oxidase"/>
</dbReference>
<proteinExistence type="predicted"/>
<dbReference type="Pfam" id="PF01593">
    <property type="entry name" value="Amino_oxidase"/>
    <property type="match status" value="2"/>
</dbReference>
<protein>
    <recommendedName>
        <fullName evidence="1">Amine oxidase domain-containing protein</fullName>
    </recommendedName>
</protein>
<dbReference type="InterPro" id="IPR036188">
    <property type="entry name" value="FAD/NAD-bd_sf"/>
</dbReference>
<dbReference type="Proteomes" id="UP001642520">
    <property type="component" value="Unassembled WGS sequence"/>
</dbReference>
<name>A0ABP1ND10_XYLVO</name>
<dbReference type="PANTHER" id="PTHR10742:SF398">
    <property type="entry name" value="AMINE OXIDASE DOMAIN-CONTAINING PROTEIN-RELATED"/>
    <property type="match status" value="1"/>
</dbReference>
<keyword evidence="3" id="KW-1185">Reference proteome</keyword>